<dbReference type="InterPro" id="IPR052517">
    <property type="entry name" value="GlcG_carb_metab_protein"/>
</dbReference>
<organism evidence="2 3">
    <name type="scientific">Paraburkholderia phenazinium</name>
    <dbReference type="NCBI Taxonomy" id="60549"/>
    <lineage>
        <taxon>Bacteria</taxon>
        <taxon>Pseudomonadati</taxon>
        <taxon>Pseudomonadota</taxon>
        <taxon>Betaproteobacteria</taxon>
        <taxon>Burkholderiales</taxon>
        <taxon>Burkholderiaceae</taxon>
        <taxon>Paraburkholderia</taxon>
    </lineage>
</organism>
<name>A0A1N6I1E8_9BURK</name>
<dbReference type="Pfam" id="PF03928">
    <property type="entry name" value="HbpS-like"/>
    <property type="match status" value="1"/>
</dbReference>
<evidence type="ECO:0000313" key="3">
    <source>
        <dbReference type="Proteomes" id="UP000185151"/>
    </source>
</evidence>
<sequence length="189" mass="19688">MSMPPLKRIPARRSMTLDASAAFQRCRSFMMLALLFSSPVYAASPAALTLPLSMDAANEAVRVCQAKGFKVAVTIVDPDGVIKLQARDDGSPIHSQAFSFRKAYTVVSMGPMFGLDTGTALVKFLSTYPSGMANVGGGSTELLFVPGGVLIRSGKEVLGAIAVSGSPLSTDDELCAAAGAARIQTALQQ</sequence>
<feature type="chain" id="PRO_5012184564" evidence="1">
    <location>
        <begin position="43"/>
        <end position="189"/>
    </location>
</feature>
<dbReference type="Gene3D" id="3.30.450.150">
    <property type="entry name" value="Haem-degrading domain"/>
    <property type="match status" value="1"/>
</dbReference>
<proteinExistence type="predicted"/>
<feature type="signal peptide" evidence="1">
    <location>
        <begin position="1"/>
        <end position="42"/>
    </location>
</feature>
<dbReference type="InterPro" id="IPR005624">
    <property type="entry name" value="PduO/GlcC-like"/>
</dbReference>
<keyword evidence="1" id="KW-0732">Signal</keyword>
<keyword evidence="3" id="KW-1185">Reference proteome</keyword>
<protein>
    <submittedName>
        <fullName evidence="2">Uncharacterized conserved protein GlcG, DUF336 family</fullName>
    </submittedName>
</protein>
<dbReference type="PANTHER" id="PTHR34309:SF10">
    <property type="entry name" value="SLR1406 PROTEIN"/>
    <property type="match status" value="1"/>
</dbReference>
<dbReference type="EMBL" id="FSRU01000001">
    <property type="protein sequence ID" value="SIO25878.1"/>
    <property type="molecule type" value="Genomic_DNA"/>
</dbReference>
<dbReference type="AlphaFoldDB" id="A0A1N6I1E8"/>
<accession>A0A1N6I1E8</accession>
<dbReference type="InterPro" id="IPR038084">
    <property type="entry name" value="PduO/GlcC-like_sf"/>
</dbReference>
<gene>
    <name evidence="2" type="ORF">SAMN05444165_1740</name>
</gene>
<dbReference type="Proteomes" id="UP000185151">
    <property type="component" value="Unassembled WGS sequence"/>
</dbReference>
<dbReference type="PANTHER" id="PTHR34309">
    <property type="entry name" value="SLR1406 PROTEIN"/>
    <property type="match status" value="1"/>
</dbReference>
<dbReference type="SUPFAM" id="SSF143744">
    <property type="entry name" value="GlcG-like"/>
    <property type="match status" value="1"/>
</dbReference>
<reference evidence="2 3" key="1">
    <citation type="submission" date="2016-11" db="EMBL/GenBank/DDBJ databases">
        <authorList>
            <person name="Jaros S."/>
            <person name="Januszkiewicz K."/>
            <person name="Wedrychowicz H."/>
        </authorList>
    </citation>
    <scope>NUCLEOTIDE SEQUENCE [LARGE SCALE GENOMIC DNA]</scope>
    <source>
        <strain evidence="2 3">GAS95</strain>
    </source>
</reference>
<evidence type="ECO:0000313" key="2">
    <source>
        <dbReference type="EMBL" id="SIO25878.1"/>
    </source>
</evidence>
<evidence type="ECO:0000256" key="1">
    <source>
        <dbReference type="SAM" id="SignalP"/>
    </source>
</evidence>